<dbReference type="EnsemblPlants" id="Kaladp0024s0158.1.v1.1">
    <property type="protein sequence ID" value="Kaladp0024s0158.1.v1.1"/>
    <property type="gene ID" value="Kaladp0024s0158.v1.1"/>
</dbReference>
<dbReference type="InterPro" id="IPR040378">
    <property type="entry name" value="BASL"/>
</dbReference>
<proteinExistence type="predicted"/>
<dbReference type="Gramene" id="Kaladp0024s0158.2.v1.1">
    <property type="protein sequence ID" value="Kaladp0024s0158.2.v1.1"/>
    <property type="gene ID" value="Kaladp0024s0158.v1.1"/>
</dbReference>
<feature type="region of interest" description="Disordered" evidence="1">
    <location>
        <begin position="1"/>
        <end position="29"/>
    </location>
</feature>
<evidence type="ECO:0000256" key="1">
    <source>
        <dbReference type="SAM" id="MobiDB-lite"/>
    </source>
</evidence>
<accession>A0A7N0T5V2</accession>
<dbReference type="Gramene" id="Kaladp0024s0158.1.v1.1">
    <property type="protein sequence ID" value="Kaladp0024s0158.1.v1.1"/>
    <property type="gene ID" value="Kaladp0024s0158.v1.1"/>
</dbReference>
<evidence type="ECO:0000313" key="3">
    <source>
        <dbReference type="Proteomes" id="UP000594263"/>
    </source>
</evidence>
<dbReference type="AlphaFoldDB" id="A0A7N0T5V2"/>
<dbReference type="EnsemblPlants" id="Kaladp0024s0158.2.v1.1">
    <property type="protein sequence ID" value="Kaladp0024s0158.2.v1.1"/>
    <property type="gene ID" value="Kaladp0024s0158.v1.1"/>
</dbReference>
<feature type="compositionally biased region" description="Basic and acidic residues" evidence="1">
    <location>
        <begin position="286"/>
        <end position="297"/>
    </location>
</feature>
<keyword evidence="3" id="KW-1185">Reference proteome</keyword>
<dbReference type="PANTHER" id="PTHR33914:SF2">
    <property type="entry name" value="OS02G0582100 PROTEIN"/>
    <property type="match status" value="1"/>
</dbReference>
<name>A0A7N0T5V2_KALFE</name>
<organism evidence="2 3">
    <name type="scientific">Kalanchoe fedtschenkoi</name>
    <name type="common">Lavender scallops</name>
    <name type="synonym">South American air plant</name>
    <dbReference type="NCBI Taxonomy" id="63787"/>
    <lineage>
        <taxon>Eukaryota</taxon>
        <taxon>Viridiplantae</taxon>
        <taxon>Streptophyta</taxon>
        <taxon>Embryophyta</taxon>
        <taxon>Tracheophyta</taxon>
        <taxon>Spermatophyta</taxon>
        <taxon>Magnoliopsida</taxon>
        <taxon>eudicotyledons</taxon>
        <taxon>Gunneridae</taxon>
        <taxon>Pentapetalae</taxon>
        <taxon>Saxifragales</taxon>
        <taxon>Crassulaceae</taxon>
        <taxon>Kalanchoe</taxon>
    </lineage>
</organism>
<dbReference type="EnsemblPlants" id="Kaladp0024s0158.6.v1.1">
    <property type="protein sequence ID" value="Kaladp0024s0158.6.v1.1"/>
    <property type="gene ID" value="Kaladp0024s0158.v1.1"/>
</dbReference>
<feature type="region of interest" description="Disordered" evidence="1">
    <location>
        <begin position="269"/>
        <end position="319"/>
    </location>
</feature>
<reference evidence="2" key="1">
    <citation type="submission" date="2021-01" db="UniProtKB">
        <authorList>
            <consortium name="EnsemblPlants"/>
        </authorList>
    </citation>
    <scope>IDENTIFICATION</scope>
</reference>
<sequence>MVEDAMIRASSPAHKPSKENSVDLDDGLGPVQFKAMTGADQFPIQANGERGLNEVEDKDVCSLNEARFEATVFPAPHSVSSCSKSSCDGKNSEHRQIHVFGEECDQLNVKDIWVDEGVPIQHKSDLGSRDSAKLEAYQLSEYDGSKTSKTLPDPSSDKIAFQADANYSLDFESLFDQAEVGTNRTQMISDFIADKSFLTELIVSSGNPFLEDSPFRASEEGGRESAEVAHLSNPFDSEGAVNEAHDGVVIAKPHNPFLDTPSFRAAKDACSKAEKVGGEEPGAQDEEIKTPSDKKPEAPSIPSSLDSGPFRASDDKKTLPDIPANAVQLQHDPLESSFASMNPYPPLVSYSGQIPFSGSMSLRSESSVATSNRSFAFPVLQTEWNASPVKMAKANRRQLRKQGRWRHTLLCCNFRRH</sequence>
<feature type="compositionally biased region" description="Basic and acidic residues" evidence="1">
    <location>
        <begin position="269"/>
        <end position="278"/>
    </location>
</feature>
<dbReference type="GO" id="GO:0009786">
    <property type="term" value="P:regulation of asymmetric cell division"/>
    <property type="evidence" value="ECO:0007669"/>
    <property type="project" value="InterPro"/>
</dbReference>
<protein>
    <submittedName>
        <fullName evidence="2">Uncharacterized protein</fullName>
    </submittedName>
</protein>
<evidence type="ECO:0000313" key="2">
    <source>
        <dbReference type="EnsemblPlants" id="Kaladp0024s0158.3.v1.1"/>
    </source>
</evidence>
<dbReference type="Proteomes" id="UP000594263">
    <property type="component" value="Unplaced"/>
</dbReference>
<dbReference type="PANTHER" id="PTHR33914">
    <property type="entry name" value="18S PRE-RIBOSOMAL ASSEMBLY PROTEIN GAR2-LIKE PROTEIN"/>
    <property type="match status" value="1"/>
</dbReference>
<dbReference type="Gramene" id="Kaladp0024s0158.6.v1.1">
    <property type="protein sequence ID" value="Kaladp0024s0158.6.v1.1"/>
    <property type="gene ID" value="Kaladp0024s0158.v1.1"/>
</dbReference>
<dbReference type="Gramene" id="Kaladp0024s0158.3.v1.1">
    <property type="protein sequence ID" value="Kaladp0024s0158.3.v1.1"/>
    <property type="gene ID" value="Kaladp0024s0158.v1.1"/>
</dbReference>
<dbReference type="EnsemblPlants" id="Kaladp0024s0158.3.v1.1">
    <property type="protein sequence ID" value="Kaladp0024s0158.3.v1.1"/>
    <property type="gene ID" value="Kaladp0024s0158.v1.1"/>
</dbReference>